<dbReference type="InterPro" id="IPR000504">
    <property type="entry name" value="RRM_dom"/>
</dbReference>
<accession>A0A2N0RNF2</accession>
<comment type="caution">
    <text evidence="2">The sequence shown here is derived from an EMBL/GenBank/DDBJ whole genome shotgun (WGS) entry which is preliminary data.</text>
</comment>
<dbReference type="SUPFAM" id="SSF54928">
    <property type="entry name" value="RNA-binding domain, RBD"/>
    <property type="match status" value="1"/>
</dbReference>
<dbReference type="InterPro" id="IPR012677">
    <property type="entry name" value="Nucleotide-bd_a/b_plait_sf"/>
</dbReference>
<organism evidence="2 3">
    <name type="scientific">Rhizophagus irregularis</name>
    <dbReference type="NCBI Taxonomy" id="588596"/>
    <lineage>
        <taxon>Eukaryota</taxon>
        <taxon>Fungi</taxon>
        <taxon>Fungi incertae sedis</taxon>
        <taxon>Mucoromycota</taxon>
        <taxon>Glomeromycotina</taxon>
        <taxon>Glomeromycetes</taxon>
        <taxon>Glomerales</taxon>
        <taxon>Glomeraceae</taxon>
        <taxon>Rhizophagus</taxon>
    </lineage>
</organism>
<dbReference type="AlphaFoldDB" id="A0A2N0RNF2"/>
<dbReference type="CDD" id="cd00590">
    <property type="entry name" value="RRM_SF"/>
    <property type="match status" value="1"/>
</dbReference>
<dbReference type="EMBL" id="LLXH01000600">
    <property type="protein sequence ID" value="PKC64820.1"/>
    <property type="molecule type" value="Genomic_DNA"/>
</dbReference>
<feature type="domain" description="RRM" evidence="1">
    <location>
        <begin position="5"/>
        <end position="52"/>
    </location>
</feature>
<evidence type="ECO:0000313" key="3">
    <source>
        <dbReference type="Proteomes" id="UP000232688"/>
    </source>
</evidence>
<evidence type="ECO:0000313" key="2">
    <source>
        <dbReference type="EMBL" id="PKC64820.1"/>
    </source>
</evidence>
<gene>
    <name evidence="2" type="ORF">RhiirA1_213237</name>
</gene>
<dbReference type="InterPro" id="IPR035979">
    <property type="entry name" value="RBD_domain_sf"/>
</dbReference>
<reference evidence="2 3" key="2">
    <citation type="submission" date="2017-10" db="EMBL/GenBank/DDBJ databases">
        <title>Genome analyses suggest a sexual origin of heterokaryosis in a supposedly ancient asexual fungus.</title>
        <authorList>
            <person name="Corradi N."/>
            <person name="Sedzielewska K."/>
            <person name="Noel J."/>
            <person name="Charron P."/>
            <person name="Farinelli L."/>
            <person name="Marton T."/>
            <person name="Kruger M."/>
            <person name="Pelin A."/>
            <person name="Brachmann A."/>
            <person name="Corradi N."/>
        </authorList>
    </citation>
    <scope>NUCLEOTIDE SEQUENCE [LARGE SCALE GENOMIC DNA]</scope>
    <source>
        <strain evidence="2 3">A1</strain>
    </source>
</reference>
<sequence length="54" mass="6298">MTFKVSNVHPKAEVLELKEHFESYGSVYRVQIETKDFESGERPTGVVYITFKFV</sequence>
<dbReference type="VEuPathDB" id="FungiDB:RhiirA1_213237"/>
<name>A0A2N0RNF2_9GLOM</name>
<dbReference type="GO" id="GO:0003723">
    <property type="term" value="F:RNA binding"/>
    <property type="evidence" value="ECO:0007669"/>
    <property type="project" value="InterPro"/>
</dbReference>
<dbReference type="Gene3D" id="3.30.70.330">
    <property type="match status" value="1"/>
</dbReference>
<proteinExistence type="predicted"/>
<dbReference type="Proteomes" id="UP000232688">
    <property type="component" value="Unassembled WGS sequence"/>
</dbReference>
<protein>
    <recommendedName>
        <fullName evidence="1">RRM domain-containing protein</fullName>
    </recommendedName>
</protein>
<dbReference type="Pfam" id="PF00076">
    <property type="entry name" value="RRM_1"/>
    <property type="match status" value="1"/>
</dbReference>
<reference evidence="2 3" key="1">
    <citation type="submission" date="2017-10" db="EMBL/GenBank/DDBJ databases">
        <title>Extensive intraspecific genome diversity in a model arbuscular mycorrhizal fungus.</title>
        <authorList>
            <person name="Chen E.C.H."/>
            <person name="Morin E."/>
            <person name="Baudet D."/>
            <person name="Noel J."/>
            <person name="Ndikumana S."/>
            <person name="Charron P."/>
            <person name="St-Onge C."/>
            <person name="Giorgi J."/>
            <person name="Grigoriev I.V."/>
            <person name="Roux C."/>
            <person name="Martin F.M."/>
            <person name="Corradi N."/>
        </authorList>
    </citation>
    <scope>NUCLEOTIDE SEQUENCE [LARGE SCALE GENOMIC DNA]</scope>
    <source>
        <strain evidence="2 3">A1</strain>
    </source>
</reference>
<evidence type="ECO:0000259" key="1">
    <source>
        <dbReference type="Pfam" id="PF00076"/>
    </source>
</evidence>